<keyword evidence="5" id="KW-0804">Transcription</keyword>
<accession>A0AAW1QGA8</accession>
<dbReference type="Pfam" id="PF00400">
    <property type="entry name" value="WD40"/>
    <property type="match status" value="2"/>
</dbReference>
<feature type="repeat" description="WD" evidence="6">
    <location>
        <begin position="122"/>
        <end position="158"/>
    </location>
</feature>
<keyword evidence="3" id="KW-0677">Repeat</keyword>
<dbReference type="Gene3D" id="2.130.10.10">
    <property type="entry name" value="YVTN repeat-like/Quinoprotein amine dehydrogenase"/>
    <property type="match status" value="1"/>
</dbReference>
<dbReference type="InterPro" id="IPR001680">
    <property type="entry name" value="WD40_rpt"/>
</dbReference>
<protein>
    <submittedName>
        <fullName evidence="7">Uncharacterized protein</fullName>
    </submittedName>
</protein>
<evidence type="ECO:0000256" key="4">
    <source>
        <dbReference type="ARBA" id="ARBA00023015"/>
    </source>
</evidence>
<dbReference type="SUPFAM" id="SSF50978">
    <property type="entry name" value="WD40 repeat-like"/>
    <property type="match status" value="1"/>
</dbReference>
<dbReference type="EMBL" id="JALJOR010000003">
    <property type="protein sequence ID" value="KAK9820413.1"/>
    <property type="molecule type" value="Genomic_DNA"/>
</dbReference>
<dbReference type="InterPro" id="IPR051243">
    <property type="entry name" value="PcG_WD-repeat"/>
</dbReference>
<dbReference type="PANTHER" id="PTHR10253">
    <property type="entry name" value="POLYCOMB PROTEIN"/>
    <property type="match status" value="1"/>
</dbReference>
<dbReference type="AlphaFoldDB" id="A0AAW1QGA8"/>
<reference evidence="7 8" key="1">
    <citation type="journal article" date="2024" name="Nat. Commun.">
        <title>Phylogenomics reveals the evolutionary origins of lichenization in chlorophyte algae.</title>
        <authorList>
            <person name="Puginier C."/>
            <person name="Libourel C."/>
            <person name="Otte J."/>
            <person name="Skaloud P."/>
            <person name="Haon M."/>
            <person name="Grisel S."/>
            <person name="Petersen M."/>
            <person name="Berrin J.G."/>
            <person name="Delaux P.M."/>
            <person name="Dal Grande F."/>
            <person name="Keller J."/>
        </authorList>
    </citation>
    <scope>NUCLEOTIDE SEQUENCE [LARGE SCALE GENOMIC DNA]</scope>
    <source>
        <strain evidence="7 8">SAG 2043</strain>
    </source>
</reference>
<dbReference type="InterPro" id="IPR019775">
    <property type="entry name" value="WD40_repeat_CS"/>
</dbReference>
<dbReference type="PROSITE" id="PS50294">
    <property type="entry name" value="WD_REPEATS_REGION"/>
    <property type="match status" value="2"/>
</dbReference>
<evidence type="ECO:0000313" key="7">
    <source>
        <dbReference type="EMBL" id="KAK9820413.1"/>
    </source>
</evidence>
<dbReference type="PROSITE" id="PS50082">
    <property type="entry name" value="WD_REPEATS_2"/>
    <property type="match status" value="2"/>
</dbReference>
<dbReference type="InterPro" id="IPR020472">
    <property type="entry name" value="WD40_PAC1"/>
</dbReference>
<comment type="similarity">
    <text evidence="1">Belongs to the WD repeat ESC family.</text>
</comment>
<evidence type="ECO:0000256" key="2">
    <source>
        <dbReference type="ARBA" id="ARBA00022574"/>
    </source>
</evidence>
<feature type="repeat" description="WD" evidence="6">
    <location>
        <begin position="168"/>
        <end position="209"/>
    </location>
</feature>
<keyword evidence="2 6" id="KW-0853">WD repeat</keyword>
<evidence type="ECO:0000256" key="3">
    <source>
        <dbReference type="ARBA" id="ARBA00022737"/>
    </source>
</evidence>
<keyword evidence="4" id="KW-0805">Transcription regulation</keyword>
<dbReference type="InterPro" id="IPR036322">
    <property type="entry name" value="WD40_repeat_dom_sf"/>
</dbReference>
<keyword evidence="8" id="KW-1185">Reference proteome</keyword>
<evidence type="ECO:0000256" key="5">
    <source>
        <dbReference type="ARBA" id="ARBA00023163"/>
    </source>
</evidence>
<evidence type="ECO:0000256" key="6">
    <source>
        <dbReference type="PROSITE-ProRule" id="PRU00221"/>
    </source>
</evidence>
<organism evidence="7 8">
    <name type="scientific">[Myrmecia] bisecta</name>
    <dbReference type="NCBI Taxonomy" id="41462"/>
    <lineage>
        <taxon>Eukaryota</taxon>
        <taxon>Viridiplantae</taxon>
        <taxon>Chlorophyta</taxon>
        <taxon>core chlorophytes</taxon>
        <taxon>Trebouxiophyceae</taxon>
        <taxon>Trebouxiales</taxon>
        <taxon>Trebouxiaceae</taxon>
        <taxon>Myrmecia</taxon>
    </lineage>
</organism>
<dbReference type="InterPro" id="IPR015943">
    <property type="entry name" value="WD40/YVTN_repeat-like_dom_sf"/>
</dbReference>
<evidence type="ECO:0000256" key="1">
    <source>
        <dbReference type="ARBA" id="ARBA00008075"/>
    </source>
</evidence>
<dbReference type="PRINTS" id="PR00320">
    <property type="entry name" value="GPROTEINBRPT"/>
</dbReference>
<gene>
    <name evidence="7" type="ORF">WJX72_010041</name>
</gene>
<dbReference type="Proteomes" id="UP001489004">
    <property type="component" value="Unassembled WGS sequence"/>
</dbReference>
<dbReference type="SMART" id="SM00320">
    <property type="entry name" value="WD40"/>
    <property type="match status" value="6"/>
</dbReference>
<evidence type="ECO:0000313" key="8">
    <source>
        <dbReference type="Proteomes" id="UP001489004"/>
    </source>
</evidence>
<proteinExistence type="inferred from homology"/>
<sequence length="400" mass="44067">MVGGFVNTNMLQEDHPAVDGKMPIWCVAFNHVHPQYSNIFASVGSNQVSVYECQPGRGIVPLQVYHDEQDDEEFYTCQWTVCEATGAPLLLLGGRGAPVRGEQRGGKLRVLNCNSQRLEWTGIGHGDSINSISVHTEKASLVVTASKDQSLRLWNIRTHVCVLILFGDGSHTSEVLSVDFHMGGQQIVSGSMDGTVKIWSLAEKQREVAHSFHHDEATALTAYPTSHLVMPSFSSDQIHGGLFVDCVRWLGDLVLSKSTDNRILLWRPTGGQFNGRRNSGHQLLQEFVMESAGWWWIRFGIDQRCTTLACGSTNGRIFVWDPHQATKEAHTVLVRGPGRHLAVRHTAISADGSMLLGCHEDGTIWRYDLPDANAQVKQLQSSGGQAEDYLVDETGAIVLG</sequence>
<name>A0AAW1QGA8_9CHLO</name>
<dbReference type="PROSITE" id="PS00678">
    <property type="entry name" value="WD_REPEATS_1"/>
    <property type="match status" value="1"/>
</dbReference>
<comment type="caution">
    <text evidence="7">The sequence shown here is derived from an EMBL/GenBank/DDBJ whole genome shotgun (WGS) entry which is preliminary data.</text>
</comment>